<keyword evidence="1" id="KW-1133">Transmembrane helix</keyword>
<protein>
    <submittedName>
        <fullName evidence="3">VanZ family protein</fullName>
    </submittedName>
</protein>
<keyword evidence="1" id="KW-0812">Transmembrane</keyword>
<sequence length="141" mass="16098">MINVNMSRWLSNALTIFSILFIFYMTILPHSELGIGVSKGFINLNPFLIFNQGLTYSSLVVNDFGNILLFVPFGFFLSIRFPQLKLSRVVLFGCLLSITIECIQLFMANRCTDIDDVILNTLGAFVGYLVWVGVRWQMNRE</sequence>
<keyword evidence="4" id="KW-1185">Reference proteome</keyword>
<dbReference type="Proteomes" id="UP001597458">
    <property type="component" value="Unassembled WGS sequence"/>
</dbReference>
<evidence type="ECO:0000313" key="4">
    <source>
        <dbReference type="Proteomes" id="UP001597458"/>
    </source>
</evidence>
<dbReference type="EMBL" id="JBHUMR010000012">
    <property type="protein sequence ID" value="MFD2617543.1"/>
    <property type="molecule type" value="Genomic_DNA"/>
</dbReference>
<dbReference type="InterPro" id="IPR006976">
    <property type="entry name" value="VanZ-like"/>
</dbReference>
<dbReference type="Pfam" id="PF04892">
    <property type="entry name" value="VanZ"/>
    <property type="match status" value="1"/>
</dbReference>
<evidence type="ECO:0000313" key="3">
    <source>
        <dbReference type="EMBL" id="MFD2617543.1"/>
    </source>
</evidence>
<dbReference type="RefSeq" id="WP_141191160.1">
    <property type="nucleotide sequence ID" value="NZ_VDCY01000010.1"/>
</dbReference>
<dbReference type="NCBIfam" id="NF037970">
    <property type="entry name" value="vanZ_1"/>
    <property type="match status" value="1"/>
</dbReference>
<dbReference type="PANTHER" id="PTHR36834:SF2">
    <property type="entry name" value="MEMBRANE PROTEIN"/>
    <property type="match status" value="1"/>
</dbReference>
<keyword evidence="1" id="KW-0472">Membrane</keyword>
<evidence type="ECO:0000256" key="1">
    <source>
        <dbReference type="SAM" id="Phobius"/>
    </source>
</evidence>
<gene>
    <name evidence="3" type="ORF">ACFSTF_09530</name>
</gene>
<accession>A0ABW5PRP8</accession>
<feature type="transmembrane region" description="Helical" evidence="1">
    <location>
        <begin position="89"/>
        <end position="106"/>
    </location>
</feature>
<feature type="transmembrane region" description="Helical" evidence="1">
    <location>
        <begin position="9"/>
        <end position="27"/>
    </location>
</feature>
<dbReference type="InterPro" id="IPR053150">
    <property type="entry name" value="Teicoplanin_resist-assoc"/>
</dbReference>
<feature type="domain" description="VanZ-like" evidence="2">
    <location>
        <begin position="16"/>
        <end position="132"/>
    </location>
</feature>
<feature type="transmembrane region" description="Helical" evidence="1">
    <location>
        <begin position="118"/>
        <end position="136"/>
    </location>
</feature>
<feature type="transmembrane region" description="Helical" evidence="1">
    <location>
        <begin position="54"/>
        <end position="77"/>
    </location>
</feature>
<comment type="caution">
    <text evidence="3">The sequence shown here is derived from an EMBL/GenBank/DDBJ whole genome shotgun (WGS) entry which is preliminary data.</text>
</comment>
<evidence type="ECO:0000259" key="2">
    <source>
        <dbReference type="Pfam" id="PF04892"/>
    </source>
</evidence>
<reference evidence="4" key="1">
    <citation type="journal article" date="2019" name="Int. J. Syst. Evol. Microbiol.">
        <title>The Global Catalogue of Microorganisms (GCM) 10K type strain sequencing project: providing services to taxonomists for standard genome sequencing and annotation.</title>
        <authorList>
            <consortium name="The Broad Institute Genomics Platform"/>
            <consortium name="The Broad Institute Genome Sequencing Center for Infectious Disease"/>
            <person name="Wu L."/>
            <person name="Ma J."/>
        </authorList>
    </citation>
    <scope>NUCLEOTIDE SEQUENCE [LARGE SCALE GENOMIC DNA]</scope>
    <source>
        <strain evidence="4">TISTR 2241</strain>
    </source>
</reference>
<organism evidence="3 4">
    <name type="scientific">Terrilactibacillus laevilacticus</name>
    <dbReference type="NCBI Taxonomy" id="1380157"/>
    <lineage>
        <taxon>Bacteria</taxon>
        <taxon>Bacillati</taxon>
        <taxon>Bacillota</taxon>
        <taxon>Bacilli</taxon>
        <taxon>Bacillales</taxon>
        <taxon>Bacillaceae</taxon>
        <taxon>Terrilactibacillus</taxon>
    </lineage>
</organism>
<proteinExistence type="predicted"/>
<dbReference type="PANTHER" id="PTHR36834">
    <property type="entry name" value="MEMBRANE PROTEIN-RELATED"/>
    <property type="match status" value="1"/>
</dbReference>
<name>A0ABW5PRP8_9BACI</name>